<organism evidence="6">
    <name type="scientific">Hildenbrandia rivularis</name>
    <dbReference type="NCBI Taxonomy" id="135206"/>
    <lineage>
        <taxon>Eukaryota</taxon>
        <taxon>Rhodophyta</taxon>
        <taxon>Florideophyceae</taxon>
        <taxon>Hildenbrandiophycidae</taxon>
        <taxon>Hildenbrandiales</taxon>
        <taxon>Hildenbrandiaceae</taxon>
        <taxon>Hildenbrandia</taxon>
    </lineage>
</organism>
<keyword evidence="2" id="KW-0699">rRNA-binding</keyword>
<evidence type="ECO:0000256" key="3">
    <source>
        <dbReference type="ARBA" id="ARBA00022884"/>
    </source>
</evidence>
<accession>A0A1C9CFD1</accession>
<dbReference type="PANTHER" id="PTHR33398">
    <property type="entry name" value="30S RIBOSOMAL PROTEIN S20"/>
    <property type="match status" value="1"/>
</dbReference>
<comment type="similarity">
    <text evidence="1">Belongs to the bacterial ribosomal protein bS20 family.</text>
</comment>
<proteinExistence type="inferred from homology"/>
<dbReference type="InterPro" id="IPR036510">
    <property type="entry name" value="Ribosomal_bS20_sf"/>
</dbReference>
<sequence>MNKKLATQKRIRIITRNYYRNRAHKSSIKTIVKNCLLLIKQIDKSSIKQASSVSLKIAEAFSRIDKAVNRKVIHKNKGSRKKAFLSKLLKTKV</sequence>
<keyword evidence="4 6" id="KW-0689">Ribosomal protein</keyword>
<evidence type="ECO:0000256" key="1">
    <source>
        <dbReference type="ARBA" id="ARBA00007634"/>
    </source>
</evidence>
<dbReference type="SUPFAM" id="SSF46992">
    <property type="entry name" value="Ribosomal protein S20"/>
    <property type="match status" value="1"/>
</dbReference>
<dbReference type="HAMAP" id="MF_00500">
    <property type="entry name" value="Ribosomal_bS20"/>
    <property type="match status" value="1"/>
</dbReference>
<geneLocation type="plastid" evidence="6"/>
<dbReference type="Pfam" id="PF01649">
    <property type="entry name" value="Ribosomal_S20p"/>
    <property type="match status" value="1"/>
</dbReference>
<protein>
    <submittedName>
        <fullName evidence="6">Ribosomal protein S20</fullName>
    </submittedName>
</protein>
<evidence type="ECO:0000313" key="6">
    <source>
        <dbReference type="EMBL" id="AOM67096.1"/>
    </source>
</evidence>
<dbReference type="PANTHER" id="PTHR33398:SF1">
    <property type="entry name" value="SMALL RIBOSOMAL SUBUNIT PROTEIN BS20C"/>
    <property type="match status" value="1"/>
</dbReference>
<name>A0A1C9CFD1_9FLOR</name>
<dbReference type="AlphaFoldDB" id="A0A1C9CFD1"/>
<dbReference type="Gene3D" id="1.20.58.110">
    <property type="entry name" value="Ribosomal protein S20"/>
    <property type="match status" value="1"/>
</dbReference>
<dbReference type="GeneID" id="29074108"/>
<dbReference type="EMBL" id="KX284723">
    <property type="protein sequence ID" value="AOM67096.1"/>
    <property type="molecule type" value="Genomic_DNA"/>
</dbReference>
<gene>
    <name evidence="6" type="primary">rps20</name>
    <name evidence="6" type="ORF">Hrvl_036</name>
</gene>
<keyword evidence="5" id="KW-0687">Ribonucleoprotein</keyword>
<dbReference type="RefSeq" id="YP_009297552.1">
    <property type="nucleotide sequence ID" value="NC_031177.1"/>
</dbReference>
<keyword evidence="6" id="KW-0934">Plastid</keyword>
<dbReference type="InterPro" id="IPR002583">
    <property type="entry name" value="Ribosomal_bS20"/>
</dbReference>
<dbReference type="GO" id="GO:0005829">
    <property type="term" value="C:cytosol"/>
    <property type="evidence" value="ECO:0007669"/>
    <property type="project" value="TreeGrafter"/>
</dbReference>
<evidence type="ECO:0000256" key="5">
    <source>
        <dbReference type="ARBA" id="ARBA00023274"/>
    </source>
</evidence>
<dbReference type="NCBIfam" id="TIGR00029">
    <property type="entry name" value="S20"/>
    <property type="match status" value="1"/>
</dbReference>
<dbReference type="GO" id="GO:0070181">
    <property type="term" value="F:small ribosomal subunit rRNA binding"/>
    <property type="evidence" value="ECO:0007669"/>
    <property type="project" value="TreeGrafter"/>
</dbReference>
<dbReference type="GO" id="GO:0003735">
    <property type="term" value="F:structural constituent of ribosome"/>
    <property type="evidence" value="ECO:0007669"/>
    <property type="project" value="InterPro"/>
</dbReference>
<evidence type="ECO:0000256" key="2">
    <source>
        <dbReference type="ARBA" id="ARBA00022730"/>
    </source>
</evidence>
<keyword evidence="3" id="KW-0694">RNA-binding</keyword>
<evidence type="ECO:0000256" key="4">
    <source>
        <dbReference type="ARBA" id="ARBA00022980"/>
    </source>
</evidence>
<reference evidence="6" key="1">
    <citation type="journal article" date="2016" name="BMC Biol.">
        <title>Parallel evolution of highly conserved plastid genome architecture in red seaweeds and seed plants.</title>
        <authorList>
            <person name="Lee J."/>
            <person name="Cho C.H."/>
            <person name="Park S.I."/>
            <person name="Choi J.W."/>
            <person name="Song H.S."/>
            <person name="West J.A."/>
            <person name="Bhattacharya D."/>
            <person name="Yoon H.S."/>
        </authorList>
    </citation>
    <scope>NUCLEOTIDE SEQUENCE</scope>
</reference>
<dbReference type="GO" id="GO:0015935">
    <property type="term" value="C:small ribosomal subunit"/>
    <property type="evidence" value="ECO:0007669"/>
    <property type="project" value="TreeGrafter"/>
</dbReference>
<dbReference type="GO" id="GO:0006412">
    <property type="term" value="P:translation"/>
    <property type="evidence" value="ECO:0007669"/>
    <property type="project" value="InterPro"/>
</dbReference>